<dbReference type="EMBL" id="HBUE01124618">
    <property type="protein sequence ID" value="CAG6494072.1"/>
    <property type="molecule type" value="Transcribed_RNA"/>
</dbReference>
<dbReference type="AlphaFoldDB" id="A0A8D8CIJ4"/>
<organism evidence="8">
    <name type="scientific">Culex pipiens</name>
    <name type="common">House mosquito</name>
    <dbReference type="NCBI Taxonomy" id="7175"/>
    <lineage>
        <taxon>Eukaryota</taxon>
        <taxon>Metazoa</taxon>
        <taxon>Ecdysozoa</taxon>
        <taxon>Arthropoda</taxon>
        <taxon>Hexapoda</taxon>
        <taxon>Insecta</taxon>
        <taxon>Pterygota</taxon>
        <taxon>Neoptera</taxon>
        <taxon>Endopterygota</taxon>
        <taxon>Diptera</taxon>
        <taxon>Nematocera</taxon>
        <taxon>Culicoidea</taxon>
        <taxon>Culicidae</taxon>
        <taxon>Culicinae</taxon>
        <taxon>Culicini</taxon>
        <taxon>Culex</taxon>
        <taxon>Culex</taxon>
    </lineage>
</organism>
<comment type="similarity">
    <text evidence="6">Belongs to the AAA ATPase family.</text>
</comment>
<dbReference type="SMART" id="SM00382">
    <property type="entry name" value="AAA"/>
    <property type="match status" value="1"/>
</dbReference>
<evidence type="ECO:0000256" key="2">
    <source>
        <dbReference type="ARBA" id="ARBA00022741"/>
    </source>
</evidence>
<dbReference type="CDD" id="cd19520">
    <property type="entry name" value="RecA-like_ATAD1"/>
    <property type="match status" value="1"/>
</dbReference>
<accession>A0A8D8CIJ4</accession>
<dbReference type="Pfam" id="PF00004">
    <property type="entry name" value="AAA"/>
    <property type="match status" value="1"/>
</dbReference>
<dbReference type="PANTHER" id="PTHR45644:SF3">
    <property type="entry name" value="FI08533P-RELATED"/>
    <property type="match status" value="1"/>
</dbReference>
<keyword evidence="5" id="KW-0496">Mitochondrion</keyword>
<dbReference type="GO" id="GO:0140570">
    <property type="term" value="P:extraction of mislocalized protein from mitochondrial outer membrane"/>
    <property type="evidence" value="ECO:0007669"/>
    <property type="project" value="TreeGrafter"/>
</dbReference>
<dbReference type="InterPro" id="IPR027417">
    <property type="entry name" value="P-loop_NTPase"/>
</dbReference>
<keyword evidence="2 6" id="KW-0547">Nucleotide-binding</keyword>
<dbReference type="InterPro" id="IPR003593">
    <property type="entry name" value="AAA+_ATPase"/>
</dbReference>
<dbReference type="GO" id="GO:0016887">
    <property type="term" value="F:ATP hydrolysis activity"/>
    <property type="evidence" value="ECO:0007669"/>
    <property type="project" value="InterPro"/>
</dbReference>
<proteinExistence type="inferred from homology"/>
<keyword evidence="3" id="KW-0472">Membrane</keyword>
<evidence type="ECO:0000256" key="1">
    <source>
        <dbReference type="ARBA" id="ARBA00004572"/>
    </source>
</evidence>
<dbReference type="InterPro" id="IPR003959">
    <property type="entry name" value="ATPase_AAA_core"/>
</dbReference>
<dbReference type="FunFam" id="3.40.50.300:FF:000538">
    <property type="entry name" value="ATPase family AAA domain-containing protein 1"/>
    <property type="match status" value="1"/>
</dbReference>
<dbReference type="InterPro" id="IPR003960">
    <property type="entry name" value="ATPase_AAA_CS"/>
</dbReference>
<protein>
    <submittedName>
        <fullName evidence="8">ATPase family AAA domain-containing protein 1-B</fullName>
    </submittedName>
</protein>
<evidence type="ECO:0000256" key="3">
    <source>
        <dbReference type="ARBA" id="ARBA00022787"/>
    </source>
</evidence>
<dbReference type="EMBL" id="HBUE01201413">
    <property type="protein sequence ID" value="CAG6529989.1"/>
    <property type="molecule type" value="Transcribed_RNA"/>
</dbReference>
<comment type="subcellular location">
    <subcellularLocation>
        <location evidence="1">Mitochondrion outer membrane</location>
        <topology evidence="1">Single-pass membrane protein</topology>
    </subcellularLocation>
</comment>
<evidence type="ECO:0000256" key="6">
    <source>
        <dbReference type="RuleBase" id="RU003651"/>
    </source>
</evidence>
<sequence length="396" mass="43748">MSGSSSITRNEVVQFVLRISLVSIVTYYSAKWLMKNLDPTNKSKKKAIEKAEDILRKLGPNIKRQAVTNLNDYELVIASHLVVPENISVSWDSIAGLDHVCQEIKESLVFPVCHRDMFSGSALYQAPKGVLLYGPPGCGKTLIAKATAKEAGMRFINLDVAMLTDKWYGESQKLASAVFSLAVKIQPCIIFIDEIDSFLRARNSSDHEATAMMKTQFMMLWDGLNTESDSTVIVMGATNRPQDLDKAILRRMPAQFHIGLPSEDQRLKILQLILRQEKLSRDVEYAQLARMTNGYSGSDLREMCRNASVYRIRKVMREKSKEMAAAAAAAAAASTSNGTVANGNCNGRVPAPIAVGSPILEETPAITMDDLVESLRNMKHSKYNSGLVNDARIDLD</sequence>
<dbReference type="EMBL" id="HBUE01307577">
    <property type="protein sequence ID" value="CAG6581787.1"/>
    <property type="molecule type" value="Transcribed_RNA"/>
</dbReference>
<dbReference type="PANTHER" id="PTHR45644">
    <property type="entry name" value="AAA ATPASE, PUTATIVE (AFU_ORTHOLOGUE AFUA_2G12920)-RELATED-RELATED"/>
    <property type="match status" value="1"/>
</dbReference>
<evidence type="ECO:0000259" key="7">
    <source>
        <dbReference type="SMART" id="SM00382"/>
    </source>
</evidence>
<keyword evidence="4 6" id="KW-0067">ATP-binding</keyword>
<reference evidence="8" key="1">
    <citation type="submission" date="2021-05" db="EMBL/GenBank/DDBJ databases">
        <authorList>
            <person name="Alioto T."/>
            <person name="Alioto T."/>
            <person name="Gomez Garrido J."/>
        </authorList>
    </citation>
    <scope>NUCLEOTIDE SEQUENCE</scope>
</reference>
<evidence type="ECO:0000313" key="8">
    <source>
        <dbReference type="EMBL" id="CAG6494071.1"/>
    </source>
</evidence>
<dbReference type="SUPFAM" id="SSF52540">
    <property type="entry name" value="P-loop containing nucleoside triphosphate hydrolases"/>
    <property type="match status" value="1"/>
</dbReference>
<dbReference type="GO" id="GO:0005741">
    <property type="term" value="C:mitochondrial outer membrane"/>
    <property type="evidence" value="ECO:0007669"/>
    <property type="project" value="UniProtKB-SubCell"/>
</dbReference>
<dbReference type="PROSITE" id="PS00674">
    <property type="entry name" value="AAA"/>
    <property type="match status" value="1"/>
</dbReference>
<name>A0A8D8CIJ4_CULPI</name>
<feature type="domain" description="AAA+ ATPase" evidence="7">
    <location>
        <begin position="126"/>
        <end position="264"/>
    </location>
</feature>
<keyword evidence="3" id="KW-1000">Mitochondrion outer membrane</keyword>
<evidence type="ECO:0000256" key="4">
    <source>
        <dbReference type="ARBA" id="ARBA00022840"/>
    </source>
</evidence>
<dbReference type="Gene3D" id="1.10.8.60">
    <property type="match status" value="1"/>
</dbReference>
<dbReference type="GO" id="GO:0005524">
    <property type="term" value="F:ATP binding"/>
    <property type="evidence" value="ECO:0007669"/>
    <property type="project" value="UniProtKB-KW"/>
</dbReference>
<dbReference type="InterPro" id="IPR041569">
    <property type="entry name" value="AAA_lid_3"/>
</dbReference>
<evidence type="ECO:0000256" key="5">
    <source>
        <dbReference type="ARBA" id="ARBA00023128"/>
    </source>
</evidence>
<dbReference type="Gene3D" id="3.40.50.300">
    <property type="entry name" value="P-loop containing nucleotide triphosphate hydrolases"/>
    <property type="match status" value="1"/>
</dbReference>
<dbReference type="EMBL" id="HBUE01124617">
    <property type="protein sequence ID" value="CAG6494071.1"/>
    <property type="molecule type" value="Transcribed_RNA"/>
</dbReference>
<dbReference type="Pfam" id="PF17862">
    <property type="entry name" value="AAA_lid_3"/>
    <property type="match status" value="1"/>
</dbReference>
<dbReference type="InterPro" id="IPR051701">
    <property type="entry name" value="Mito_OM_Translocase_MSP1"/>
</dbReference>